<dbReference type="InterPro" id="IPR036412">
    <property type="entry name" value="HAD-like_sf"/>
</dbReference>
<accession>M0ADZ6</accession>
<feature type="region of interest" description="Disordered" evidence="5">
    <location>
        <begin position="1"/>
        <end position="71"/>
    </location>
</feature>
<dbReference type="NCBIfam" id="TIGR01484">
    <property type="entry name" value="HAD-SF-IIB"/>
    <property type="match status" value="1"/>
</dbReference>
<dbReference type="GO" id="GO:0046872">
    <property type="term" value="F:metal ion binding"/>
    <property type="evidence" value="ECO:0007669"/>
    <property type="project" value="UniProtKB-KW"/>
</dbReference>
<dbReference type="UniPathway" id="UPA00299"/>
<evidence type="ECO:0000256" key="4">
    <source>
        <dbReference type="RuleBase" id="RU361117"/>
    </source>
</evidence>
<organism evidence="6 7">
    <name type="scientific">Natrialba chahannaoensis JCM 10990</name>
    <dbReference type="NCBI Taxonomy" id="1227492"/>
    <lineage>
        <taxon>Archaea</taxon>
        <taxon>Methanobacteriati</taxon>
        <taxon>Methanobacteriota</taxon>
        <taxon>Stenosarchaea group</taxon>
        <taxon>Halobacteria</taxon>
        <taxon>Halobacteriales</taxon>
        <taxon>Natrialbaceae</taxon>
        <taxon>Natrialba</taxon>
    </lineage>
</organism>
<dbReference type="STRING" id="1227492.C482_14429"/>
<dbReference type="PANTHER" id="PTHR43768">
    <property type="entry name" value="TREHALOSE 6-PHOSPHATE PHOSPHATASE"/>
    <property type="match status" value="1"/>
</dbReference>
<proteinExistence type="inferred from homology"/>
<dbReference type="SUPFAM" id="SSF56784">
    <property type="entry name" value="HAD-like"/>
    <property type="match status" value="1"/>
</dbReference>
<dbReference type="GO" id="GO:0004805">
    <property type="term" value="F:trehalose-phosphatase activity"/>
    <property type="evidence" value="ECO:0007669"/>
    <property type="project" value="UniProtKB-EC"/>
</dbReference>
<keyword evidence="7" id="KW-1185">Reference proteome</keyword>
<dbReference type="PANTHER" id="PTHR43768:SF3">
    <property type="entry name" value="TREHALOSE 6-PHOSPHATE PHOSPHATASE"/>
    <property type="match status" value="1"/>
</dbReference>
<evidence type="ECO:0000256" key="2">
    <source>
        <dbReference type="ARBA" id="ARBA00008770"/>
    </source>
</evidence>
<evidence type="ECO:0000313" key="6">
    <source>
        <dbReference type="EMBL" id="ELY96975.1"/>
    </source>
</evidence>
<dbReference type="GO" id="GO:0005992">
    <property type="term" value="P:trehalose biosynthetic process"/>
    <property type="evidence" value="ECO:0007669"/>
    <property type="project" value="UniProtKB-UniPathway"/>
</dbReference>
<keyword evidence="3 4" id="KW-0378">Hydrolase</keyword>
<comment type="pathway">
    <text evidence="1 4">Glycan biosynthesis; trehalose biosynthesis.</text>
</comment>
<evidence type="ECO:0000313" key="7">
    <source>
        <dbReference type="Proteomes" id="UP000011693"/>
    </source>
</evidence>
<gene>
    <name evidence="6" type="ORF">C482_14429</name>
</gene>
<dbReference type="EC" id="3.1.3.12" evidence="4"/>
<dbReference type="NCBIfam" id="TIGR00685">
    <property type="entry name" value="T6PP"/>
    <property type="match status" value="1"/>
</dbReference>
<dbReference type="PATRIC" id="fig|1227492.4.peg.2863"/>
<evidence type="ECO:0000256" key="1">
    <source>
        <dbReference type="ARBA" id="ARBA00005199"/>
    </source>
</evidence>
<evidence type="ECO:0000256" key="3">
    <source>
        <dbReference type="ARBA" id="ARBA00022801"/>
    </source>
</evidence>
<comment type="catalytic activity">
    <reaction evidence="4">
        <text>alpha,alpha-trehalose 6-phosphate + H2O = alpha,alpha-trehalose + phosphate</text>
        <dbReference type="Rhea" id="RHEA:23420"/>
        <dbReference type="ChEBI" id="CHEBI:15377"/>
        <dbReference type="ChEBI" id="CHEBI:16551"/>
        <dbReference type="ChEBI" id="CHEBI:43474"/>
        <dbReference type="ChEBI" id="CHEBI:58429"/>
        <dbReference type="EC" id="3.1.3.12"/>
    </reaction>
</comment>
<feature type="compositionally biased region" description="Basic and acidic residues" evidence="5">
    <location>
        <begin position="20"/>
        <end position="29"/>
    </location>
</feature>
<keyword evidence="4" id="KW-0479">Metal-binding</keyword>
<reference evidence="6 7" key="1">
    <citation type="journal article" date="2014" name="PLoS Genet.">
        <title>Phylogenetically driven sequencing of extremely halophilic archaea reveals strategies for static and dynamic osmo-response.</title>
        <authorList>
            <person name="Becker E.A."/>
            <person name="Seitzer P.M."/>
            <person name="Tritt A."/>
            <person name="Larsen D."/>
            <person name="Krusor M."/>
            <person name="Yao A.I."/>
            <person name="Wu D."/>
            <person name="Madern D."/>
            <person name="Eisen J.A."/>
            <person name="Darling A.E."/>
            <person name="Facciotti M.T."/>
        </authorList>
    </citation>
    <scope>NUCLEOTIDE SEQUENCE [LARGE SCALE GENOMIC DNA]</scope>
    <source>
        <strain evidence="6 7">JCM 10990</strain>
    </source>
</reference>
<dbReference type="Proteomes" id="UP000011693">
    <property type="component" value="Unassembled WGS sequence"/>
</dbReference>
<dbReference type="InterPro" id="IPR023214">
    <property type="entry name" value="HAD_sf"/>
</dbReference>
<feature type="compositionally biased region" description="Polar residues" evidence="5">
    <location>
        <begin position="31"/>
        <end position="41"/>
    </location>
</feature>
<name>M0ADZ6_9EURY</name>
<dbReference type="InterPro" id="IPR044651">
    <property type="entry name" value="OTSB-like"/>
</dbReference>
<keyword evidence="4" id="KW-0460">Magnesium</keyword>
<dbReference type="InterPro" id="IPR003337">
    <property type="entry name" value="Trehalose_PPase"/>
</dbReference>
<dbReference type="AlphaFoldDB" id="M0ADZ6"/>
<comment type="caution">
    <text evidence="6">The sequence shown here is derived from an EMBL/GenBank/DDBJ whole genome shotgun (WGS) entry which is preliminary data.</text>
</comment>
<comment type="similarity">
    <text evidence="2 4">Belongs to the trehalose phosphatase family.</text>
</comment>
<dbReference type="EMBL" id="AOIN01000078">
    <property type="protein sequence ID" value="ELY96975.1"/>
    <property type="molecule type" value="Genomic_DNA"/>
</dbReference>
<protein>
    <recommendedName>
        <fullName evidence="4">Trehalose 6-phosphate phosphatase</fullName>
        <ecNumber evidence="4">3.1.3.12</ecNumber>
    </recommendedName>
</protein>
<comment type="function">
    <text evidence="4">Removes the phosphate from trehalose 6-phosphate to produce free trehalose.</text>
</comment>
<comment type="cofactor">
    <cofactor evidence="4">
        <name>Mg(2+)</name>
        <dbReference type="ChEBI" id="CHEBI:18420"/>
    </cofactor>
</comment>
<dbReference type="Gene3D" id="3.30.70.1020">
    <property type="entry name" value="Trehalose-6-phosphate phosphatase related protein, domain 2"/>
    <property type="match status" value="1"/>
</dbReference>
<dbReference type="Gene3D" id="3.40.50.1000">
    <property type="entry name" value="HAD superfamily/HAD-like"/>
    <property type="match status" value="1"/>
</dbReference>
<evidence type="ECO:0000256" key="5">
    <source>
        <dbReference type="SAM" id="MobiDB-lite"/>
    </source>
</evidence>
<dbReference type="Pfam" id="PF02358">
    <property type="entry name" value="Trehalose_PPase"/>
    <property type="match status" value="1"/>
</dbReference>
<dbReference type="InterPro" id="IPR006379">
    <property type="entry name" value="HAD-SF_hydro_IIB"/>
</dbReference>
<sequence length="363" mass="38973">MCHIQLAEPPLAAPGTGRLSNDRTERYRSEISIQRAMSEQYPTTEPTTEHPTNETSSGPTDDPSIPAPLTGEHLPQLRATLADASHLLVCLDFDGTLAPIVNDPDAAAPTTENVAALASLAAADSVTTAIVSGRSLVDVRTRVDDPRIYAGNHGLELGWSESLAIHPAARERATRVEVVCETLENVLDPIPNARVENKRLTGTVHVRTVPSGARPVVHRLTRSVVDRLGGDDLKLSPGKRILEIGPDVNWGKGDAVNLIHTQLPDDTVPIYIGDDVTDESAFRSVEPTGIGIRVGGTEPSAASYRVDSPNDVARVLEWLSASGVSLVDPYRDDSHGDRLAVQRDGDQCFDGCPKQWSTSMANE</sequence>